<organism evidence="2">
    <name type="scientific">Sesamum latifolium</name>
    <dbReference type="NCBI Taxonomy" id="2727402"/>
    <lineage>
        <taxon>Eukaryota</taxon>
        <taxon>Viridiplantae</taxon>
        <taxon>Streptophyta</taxon>
        <taxon>Embryophyta</taxon>
        <taxon>Tracheophyta</taxon>
        <taxon>Spermatophyta</taxon>
        <taxon>Magnoliopsida</taxon>
        <taxon>eudicotyledons</taxon>
        <taxon>Gunneridae</taxon>
        <taxon>Pentapetalae</taxon>
        <taxon>asterids</taxon>
        <taxon>lamiids</taxon>
        <taxon>Lamiales</taxon>
        <taxon>Pedaliaceae</taxon>
        <taxon>Sesamum</taxon>
    </lineage>
</organism>
<dbReference type="EMBL" id="JACGWN010000010">
    <property type="protein sequence ID" value="KAL0427798.1"/>
    <property type="molecule type" value="Genomic_DNA"/>
</dbReference>
<dbReference type="InterPro" id="IPR040256">
    <property type="entry name" value="At4g02000-like"/>
</dbReference>
<dbReference type="PANTHER" id="PTHR31286:SF178">
    <property type="entry name" value="DUF4283 DOMAIN-CONTAINING PROTEIN"/>
    <property type="match status" value="1"/>
</dbReference>
<dbReference type="InterPro" id="IPR025836">
    <property type="entry name" value="Zn_knuckle_CX2CX4HX4C"/>
</dbReference>
<protein>
    <recommendedName>
        <fullName evidence="1">Zinc knuckle CX2CX4HX4C domain-containing protein</fullName>
    </recommendedName>
</protein>
<accession>A0AAW2VF15</accession>
<evidence type="ECO:0000313" key="2">
    <source>
        <dbReference type="EMBL" id="KAL0427798.1"/>
    </source>
</evidence>
<evidence type="ECO:0000259" key="1">
    <source>
        <dbReference type="Pfam" id="PF14392"/>
    </source>
</evidence>
<dbReference type="AlphaFoldDB" id="A0AAW2VF15"/>
<reference evidence="2" key="1">
    <citation type="submission" date="2020-06" db="EMBL/GenBank/DDBJ databases">
        <authorList>
            <person name="Li T."/>
            <person name="Hu X."/>
            <person name="Zhang T."/>
            <person name="Song X."/>
            <person name="Zhang H."/>
            <person name="Dai N."/>
            <person name="Sheng W."/>
            <person name="Hou X."/>
            <person name="Wei L."/>
        </authorList>
    </citation>
    <scope>NUCLEOTIDE SEQUENCE</scope>
    <source>
        <strain evidence="2">KEN1</strain>
        <tissue evidence="2">Leaf</tissue>
    </source>
</reference>
<proteinExistence type="predicted"/>
<dbReference type="PANTHER" id="PTHR31286">
    <property type="entry name" value="GLYCINE-RICH CELL WALL STRUCTURAL PROTEIN 1.8-LIKE"/>
    <property type="match status" value="1"/>
</dbReference>
<comment type="caution">
    <text evidence="2">The sequence shown here is derived from an EMBL/GenBank/DDBJ whole genome shotgun (WGS) entry which is preliminary data.</text>
</comment>
<reference evidence="2" key="2">
    <citation type="journal article" date="2024" name="Plant">
        <title>Genomic evolution and insights into agronomic trait innovations of Sesamum species.</title>
        <authorList>
            <person name="Miao H."/>
            <person name="Wang L."/>
            <person name="Qu L."/>
            <person name="Liu H."/>
            <person name="Sun Y."/>
            <person name="Le M."/>
            <person name="Wang Q."/>
            <person name="Wei S."/>
            <person name="Zheng Y."/>
            <person name="Lin W."/>
            <person name="Duan Y."/>
            <person name="Cao H."/>
            <person name="Xiong S."/>
            <person name="Wang X."/>
            <person name="Wei L."/>
            <person name="Li C."/>
            <person name="Ma Q."/>
            <person name="Ju M."/>
            <person name="Zhao R."/>
            <person name="Li G."/>
            <person name="Mu C."/>
            <person name="Tian Q."/>
            <person name="Mei H."/>
            <person name="Zhang T."/>
            <person name="Gao T."/>
            <person name="Zhang H."/>
        </authorList>
    </citation>
    <scope>NUCLEOTIDE SEQUENCE</scope>
    <source>
        <strain evidence="2">KEN1</strain>
    </source>
</reference>
<gene>
    <name evidence="2" type="ORF">Slati_2954600</name>
</gene>
<feature type="domain" description="Zinc knuckle CX2CX4HX4C" evidence="1">
    <location>
        <begin position="7"/>
        <end position="54"/>
    </location>
</feature>
<dbReference type="Pfam" id="PF14392">
    <property type="entry name" value="zf-CCHC_4"/>
    <property type="match status" value="1"/>
</dbReference>
<sequence>MRIRAELDIYKPLIRCLRMCSPTGEFHRVTFSYERLPLFCYDCGVLSHIVKQCDRHYEVENSASNTEPQYRPWLVARSTSRRFAGGDTQPGSVLAGNTEKSQIVQGIRERRGAQIFDPTDQTCSPTSAIIHESRNQKSRYQQ</sequence>
<name>A0AAW2VF15_9LAMI</name>